<organism evidence="2 3">
    <name type="scientific">Nocardioides dubius</name>
    <dbReference type="NCBI Taxonomy" id="317019"/>
    <lineage>
        <taxon>Bacteria</taxon>
        <taxon>Bacillati</taxon>
        <taxon>Actinomycetota</taxon>
        <taxon>Actinomycetes</taxon>
        <taxon>Propionibacteriales</taxon>
        <taxon>Nocardioidaceae</taxon>
        <taxon>Nocardioides</taxon>
    </lineage>
</organism>
<dbReference type="PANTHER" id="PTHR32015">
    <property type="entry name" value="FASTING INDUCED LIPASE"/>
    <property type="match status" value="1"/>
</dbReference>
<protein>
    <submittedName>
        <fullName evidence="2">Alpha/beta hydrolase</fullName>
    </submittedName>
</protein>
<keyword evidence="3" id="KW-1185">Reference proteome</keyword>
<dbReference type="Proteomes" id="UP001501581">
    <property type="component" value="Unassembled WGS sequence"/>
</dbReference>
<reference evidence="2 3" key="1">
    <citation type="journal article" date="2019" name="Int. J. Syst. Evol. Microbiol.">
        <title>The Global Catalogue of Microorganisms (GCM) 10K type strain sequencing project: providing services to taxonomists for standard genome sequencing and annotation.</title>
        <authorList>
            <consortium name="The Broad Institute Genomics Platform"/>
            <consortium name="The Broad Institute Genome Sequencing Center for Infectious Disease"/>
            <person name="Wu L."/>
            <person name="Ma J."/>
        </authorList>
    </citation>
    <scope>NUCLEOTIDE SEQUENCE [LARGE SCALE GENOMIC DNA]</scope>
    <source>
        <strain evidence="2 3">JCM 13008</strain>
    </source>
</reference>
<dbReference type="InterPro" id="IPR029058">
    <property type="entry name" value="AB_hydrolase_fold"/>
</dbReference>
<evidence type="ECO:0000256" key="1">
    <source>
        <dbReference type="SAM" id="SignalP"/>
    </source>
</evidence>
<dbReference type="SUPFAM" id="SSF53474">
    <property type="entry name" value="alpha/beta-Hydrolases"/>
    <property type="match status" value="1"/>
</dbReference>
<accession>A0ABN1U269</accession>
<dbReference type="Pfam" id="PF01674">
    <property type="entry name" value="Lipase_2"/>
    <property type="match status" value="1"/>
</dbReference>
<feature type="chain" id="PRO_5045118649" evidence="1">
    <location>
        <begin position="31"/>
        <end position="287"/>
    </location>
</feature>
<comment type="caution">
    <text evidence="2">The sequence shown here is derived from an EMBL/GenBank/DDBJ whole genome shotgun (WGS) entry which is preliminary data.</text>
</comment>
<keyword evidence="2" id="KW-0378">Hydrolase</keyword>
<gene>
    <name evidence="2" type="ORF">GCM10009668_39520</name>
</gene>
<dbReference type="RefSeq" id="WP_343996640.1">
    <property type="nucleotide sequence ID" value="NZ_BAAALG010000017.1"/>
</dbReference>
<keyword evidence="1" id="KW-0732">Signal</keyword>
<dbReference type="InterPro" id="IPR002918">
    <property type="entry name" value="Lipase_EstA/Esterase_EstB"/>
</dbReference>
<proteinExistence type="predicted"/>
<dbReference type="EMBL" id="BAAALG010000017">
    <property type="protein sequence ID" value="GAA1113569.1"/>
    <property type="molecule type" value="Genomic_DNA"/>
</dbReference>
<dbReference type="GO" id="GO:0016787">
    <property type="term" value="F:hydrolase activity"/>
    <property type="evidence" value="ECO:0007669"/>
    <property type="project" value="UniProtKB-KW"/>
</dbReference>
<dbReference type="PANTHER" id="PTHR32015:SF1">
    <property type="entry name" value="LIPASE"/>
    <property type="match status" value="1"/>
</dbReference>
<evidence type="ECO:0000313" key="2">
    <source>
        <dbReference type="EMBL" id="GAA1113569.1"/>
    </source>
</evidence>
<evidence type="ECO:0000313" key="3">
    <source>
        <dbReference type="Proteomes" id="UP001501581"/>
    </source>
</evidence>
<name>A0ABN1U269_9ACTN</name>
<sequence>MKTKHVATALTIWLTLVAAAVTLAPGAAQAAAAPTSGINDWSCTPSAEHPEPVVLVHGMGANAPLNFATLAPAIAADGHCVFMQTYGTIWLGPLIGGLDSMRTSAAGLDAFVERVRSTTGAAKVDIVGHSEGTTVPAYYLKFLGGDAVVRKFIGFGSNFAGTSLHGLSRLAQHFGFDEVLRSAGCGACQEFLPGSQFLTDLNDGGVTVPGPQYTSIISKYDTVVVPYTSGRLAPAPNVKNILLQDACGLDFSGHVGMAVDPNIASLVLHELDPSNRVRCLPYWALGL</sequence>
<dbReference type="Gene3D" id="3.40.50.1820">
    <property type="entry name" value="alpha/beta hydrolase"/>
    <property type="match status" value="1"/>
</dbReference>
<feature type="signal peptide" evidence="1">
    <location>
        <begin position="1"/>
        <end position="30"/>
    </location>
</feature>